<evidence type="ECO:0000256" key="1">
    <source>
        <dbReference type="SAM" id="MobiDB-lite"/>
    </source>
</evidence>
<evidence type="ECO:0000313" key="2">
    <source>
        <dbReference type="EMBL" id="HJG89337.1"/>
    </source>
</evidence>
<reference evidence="2" key="2">
    <citation type="submission" date="2021-09" db="EMBL/GenBank/DDBJ databases">
        <authorList>
            <person name="Gilroy R."/>
        </authorList>
    </citation>
    <scope>NUCLEOTIDE SEQUENCE</scope>
    <source>
        <strain evidence="2">CHK121-7720</strain>
    </source>
</reference>
<dbReference type="AlphaFoldDB" id="A0A921MRY8"/>
<dbReference type="Proteomes" id="UP000757103">
    <property type="component" value="Unassembled WGS sequence"/>
</dbReference>
<dbReference type="RefSeq" id="WP_273306397.1">
    <property type="nucleotide sequence ID" value="NZ_DYUD01000023.1"/>
</dbReference>
<evidence type="ECO:0000313" key="3">
    <source>
        <dbReference type="Proteomes" id="UP000757103"/>
    </source>
</evidence>
<sequence>MSAGTVGKSPYDSEAVRRMIYEPDWKTLENISEQAKDMLEKRDYEGVGRLLRRYGESEDAVSRIAFHMHKADLSRTPEKAAEKGIMQLFGILSGTYLMRNGRINPEENSIPKAMAAKHTFMLDHYVREHPDCGIARPEAEEVKAAVRILDGDTMTQDKAFSELYDYLMMCQPPSPYVQLRYGMAEDYKLYQALESGMEAETLKEKYGTVPDHTVVSARLTKTAEKALESLCNRPPNPYLDQLNEELEKLGRLAVNPKSIDDFFIYNDFLVKYGIDRKSPEEVRIRQAEAAYRELDARFVKMTGRRPYADELFGRNRQKTDVAENAGDRSLRNKPKGRRMGM</sequence>
<feature type="region of interest" description="Disordered" evidence="1">
    <location>
        <begin position="313"/>
        <end position="341"/>
    </location>
</feature>
<proteinExistence type="predicted"/>
<organism evidence="2 3">
    <name type="scientific">Barnesiella viscericola</name>
    <dbReference type="NCBI Taxonomy" id="397865"/>
    <lineage>
        <taxon>Bacteria</taxon>
        <taxon>Pseudomonadati</taxon>
        <taxon>Bacteroidota</taxon>
        <taxon>Bacteroidia</taxon>
        <taxon>Bacteroidales</taxon>
        <taxon>Barnesiellaceae</taxon>
        <taxon>Barnesiella</taxon>
    </lineage>
</organism>
<comment type="caution">
    <text evidence="2">The sequence shown here is derived from an EMBL/GenBank/DDBJ whole genome shotgun (WGS) entry which is preliminary data.</text>
</comment>
<name>A0A921MRY8_9BACT</name>
<feature type="compositionally biased region" description="Basic residues" evidence="1">
    <location>
        <begin position="331"/>
        <end position="341"/>
    </location>
</feature>
<feature type="compositionally biased region" description="Basic and acidic residues" evidence="1">
    <location>
        <begin position="313"/>
        <end position="330"/>
    </location>
</feature>
<accession>A0A921MRY8</accession>
<gene>
    <name evidence="2" type="ORF">K8U91_07705</name>
</gene>
<reference evidence="2" key="1">
    <citation type="journal article" date="2021" name="PeerJ">
        <title>Extensive microbial diversity within the chicken gut microbiome revealed by metagenomics and culture.</title>
        <authorList>
            <person name="Gilroy R."/>
            <person name="Ravi A."/>
            <person name="Getino M."/>
            <person name="Pursley I."/>
            <person name="Horton D.L."/>
            <person name="Alikhan N.F."/>
            <person name="Baker D."/>
            <person name="Gharbi K."/>
            <person name="Hall N."/>
            <person name="Watson M."/>
            <person name="Adriaenssens E.M."/>
            <person name="Foster-Nyarko E."/>
            <person name="Jarju S."/>
            <person name="Secka A."/>
            <person name="Antonio M."/>
            <person name="Oren A."/>
            <person name="Chaudhuri R.R."/>
            <person name="La Ragione R."/>
            <person name="Hildebrand F."/>
            <person name="Pallen M.J."/>
        </authorList>
    </citation>
    <scope>NUCLEOTIDE SEQUENCE</scope>
    <source>
        <strain evidence="2">CHK121-7720</strain>
    </source>
</reference>
<protein>
    <submittedName>
        <fullName evidence="2">Uncharacterized protein</fullName>
    </submittedName>
</protein>
<dbReference type="EMBL" id="DYUD01000023">
    <property type="protein sequence ID" value="HJG89337.1"/>
    <property type="molecule type" value="Genomic_DNA"/>
</dbReference>